<sequence>MFPRGKGFTCKSLRRNVVNYAPTALAVIGFVAYLSGLAYDWINFASYSIGASGVLSVVLAFFTFVVAVSGRSPESIGEAVYSVGWAVTVCRTACILWHSSLVLLLVHLLAVLPIAFVNADYMMFGMALNTASLCSCYILVWYRWYWSCWYEKAVIAQNEKLYGSTVFVSVPVFKCCGHFVLVVRDHKYELRLNATAANRPIFNQRPLRPGEMNEIREQFGHDWFIVGWTRRKDSEIQVAFADAIQSFGVYDRLYNNCRHFLQHGSWRILDTTSSWHRDFLESRPIFVTLYSIWVFMHREFYRWMWARRFGPGWEDRSVAEYEETVKGNDEGGHRTGAENQVQDVQVRLLHCGSVCLGIGLLGALAAIIMLTQGISYDTTDLIFVMSEMLSVIGCLLIWWYAFS</sequence>
<dbReference type="EMBL" id="MU266327">
    <property type="protein sequence ID" value="KAH7931408.1"/>
    <property type="molecule type" value="Genomic_DNA"/>
</dbReference>
<evidence type="ECO:0000313" key="1">
    <source>
        <dbReference type="EMBL" id="KAH7931408.1"/>
    </source>
</evidence>
<proteinExistence type="predicted"/>
<name>A0ACB8C1Z0_9AGAM</name>
<protein>
    <submittedName>
        <fullName evidence="1">Uncharacterized protein</fullName>
    </submittedName>
</protein>
<dbReference type="Proteomes" id="UP000790709">
    <property type="component" value="Unassembled WGS sequence"/>
</dbReference>
<keyword evidence="2" id="KW-1185">Reference proteome</keyword>
<evidence type="ECO:0000313" key="2">
    <source>
        <dbReference type="Proteomes" id="UP000790709"/>
    </source>
</evidence>
<comment type="caution">
    <text evidence="1">The sequence shown here is derived from an EMBL/GenBank/DDBJ whole genome shotgun (WGS) entry which is preliminary data.</text>
</comment>
<gene>
    <name evidence="1" type="ORF">BV22DRAFT_1124317</name>
</gene>
<organism evidence="1 2">
    <name type="scientific">Leucogyrophana mollusca</name>
    <dbReference type="NCBI Taxonomy" id="85980"/>
    <lineage>
        <taxon>Eukaryota</taxon>
        <taxon>Fungi</taxon>
        <taxon>Dikarya</taxon>
        <taxon>Basidiomycota</taxon>
        <taxon>Agaricomycotina</taxon>
        <taxon>Agaricomycetes</taxon>
        <taxon>Agaricomycetidae</taxon>
        <taxon>Boletales</taxon>
        <taxon>Boletales incertae sedis</taxon>
        <taxon>Leucogyrophana</taxon>
    </lineage>
</organism>
<reference evidence="1" key="1">
    <citation type="journal article" date="2021" name="New Phytol.">
        <title>Evolutionary innovations through gain and loss of genes in the ectomycorrhizal Boletales.</title>
        <authorList>
            <person name="Wu G."/>
            <person name="Miyauchi S."/>
            <person name="Morin E."/>
            <person name="Kuo A."/>
            <person name="Drula E."/>
            <person name="Varga T."/>
            <person name="Kohler A."/>
            <person name="Feng B."/>
            <person name="Cao Y."/>
            <person name="Lipzen A."/>
            <person name="Daum C."/>
            <person name="Hundley H."/>
            <person name="Pangilinan J."/>
            <person name="Johnson J."/>
            <person name="Barry K."/>
            <person name="LaButti K."/>
            <person name="Ng V."/>
            <person name="Ahrendt S."/>
            <person name="Min B."/>
            <person name="Choi I.G."/>
            <person name="Park H."/>
            <person name="Plett J.M."/>
            <person name="Magnuson J."/>
            <person name="Spatafora J.W."/>
            <person name="Nagy L.G."/>
            <person name="Henrissat B."/>
            <person name="Grigoriev I.V."/>
            <person name="Yang Z.L."/>
            <person name="Xu J."/>
            <person name="Martin F.M."/>
        </authorList>
    </citation>
    <scope>NUCLEOTIDE SEQUENCE</scope>
    <source>
        <strain evidence="1">KUC20120723A-06</strain>
    </source>
</reference>
<accession>A0ACB8C1Z0</accession>